<gene>
    <name evidence="4" type="ORF">EEDITHA_LOCUS13085</name>
</gene>
<dbReference type="InterPro" id="IPR001969">
    <property type="entry name" value="Aspartic_peptidase_AS"/>
</dbReference>
<dbReference type="SUPFAM" id="SSF50630">
    <property type="entry name" value="Acid proteases"/>
    <property type="match status" value="1"/>
</dbReference>
<keyword evidence="1" id="KW-0378">Hydrolase</keyword>
<feature type="region of interest" description="Disordered" evidence="2">
    <location>
        <begin position="1"/>
        <end position="24"/>
    </location>
</feature>
<dbReference type="SUPFAM" id="SSF56672">
    <property type="entry name" value="DNA/RNA polymerases"/>
    <property type="match status" value="1"/>
</dbReference>
<evidence type="ECO:0000313" key="5">
    <source>
        <dbReference type="Proteomes" id="UP001153954"/>
    </source>
</evidence>
<dbReference type="PROSITE" id="PS50175">
    <property type="entry name" value="ASP_PROT_RETROV"/>
    <property type="match status" value="1"/>
</dbReference>
<dbReference type="GO" id="GO:0071897">
    <property type="term" value="P:DNA biosynthetic process"/>
    <property type="evidence" value="ECO:0007669"/>
    <property type="project" value="UniProtKB-ARBA"/>
</dbReference>
<dbReference type="FunFam" id="2.40.70.10:FF:000130">
    <property type="entry name" value="Retrovirus-related Pol polyprotein from transposon opus-like Protein"/>
    <property type="match status" value="1"/>
</dbReference>
<dbReference type="AlphaFoldDB" id="A0AAU9UFV2"/>
<dbReference type="InterPro" id="IPR055469">
    <property type="entry name" value="DUF7041"/>
</dbReference>
<dbReference type="CDD" id="cd01647">
    <property type="entry name" value="RT_LTR"/>
    <property type="match status" value="1"/>
</dbReference>
<dbReference type="EMBL" id="CAKOGL010000018">
    <property type="protein sequence ID" value="CAH2097916.1"/>
    <property type="molecule type" value="Genomic_DNA"/>
</dbReference>
<dbReference type="Gene3D" id="3.10.10.10">
    <property type="entry name" value="HIV Type 1 Reverse Transcriptase, subunit A, domain 1"/>
    <property type="match status" value="1"/>
</dbReference>
<dbReference type="PANTHER" id="PTHR33327:SF3">
    <property type="entry name" value="RNA-DIRECTED DNA POLYMERASE"/>
    <property type="match status" value="1"/>
</dbReference>
<feature type="domain" description="Peptidase A2" evidence="3">
    <location>
        <begin position="267"/>
        <end position="340"/>
    </location>
</feature>
<dbReference type="InterPro" id="IPR000477">
    <property type="entry name" value="RT_dom"/>
</dbReference>
<sequence length="574" mass="64705">MSDSSDSAETAVSKSSKRNVRHKRMKRVSIPPHDICRVGVRIPPFWPEEPEIWFAQVEGQFAISGITSDTTRFNYVIGHLDPQYSKEVKDIIIAPPVENKYERLKFELIKRLTASKEKKVQQLLMHEELGDRKPSQFLRHLQSLAGSEVPEDFIRTIWSSRLPSNIQALIASQPSTTLEALADLADRVQDIVSPIRQVATTSSPAIPCSSQETMSLEIAELKEAVKNLTLQLNHRGRDSRPRQSLMATNDCPSPSGRLFVTDRKTKTQFLVDTGSDLCVFPRSALHERRSKTTYQLSAANGSVIDTYGSLQLNLDLGLRRNFPWNFVVANVTKAIIGVDFLRHYNLIVDVRNHRLIDNVTSLCTVAAVGNHSSSELSVKVVTGDSRYHEILSNYPDITRPPGIPRITRHNTVHHIRTTPGPPVFCTPRRLAPDKLKIAREEFQLMLDSGTARPSKSPWASALHLAPKKDNSWRPCGDYRALNARTIPDRYPIRHIHDFAHNKVFSTIDLVKAYNQIPVFEEDIEKTAITTPFGLFEFPFMTFGLRNAGQTFQRFGQGISPSQHHRPSTGSIRAM</sequence>
<keyword evidence="5" id="KW-1185">Reference proteome</keyword>
<organism evidence="4 5">
    <name type="scientific">Euphydryas editha</name>
    <name type="common">Edith's checkerspot</name>
    <dbReference type="NCBI Taxonomy" id="104508"/>
    <lineage>
        <taxon>Eukaryota</taxon>
        <taxon>Metazoa</taxon>
        <taxon>Ecdysozoa</taxon>
        <taxon>Arthropoda</taxon>
        <taxon>Hexapoda</taxon>
        <taxon>Insecta</taxon>
        <taxon>Pterygota</taxon>
        <taxon>Neoptera</taxon>
        <taxon>Endopterygota</taxon>
        <taxon>Lepidoptera</taxon>
        <taxon>Glossata</taxon>
        <taxon>Ditrysia</taxon>
        <taxon>Papilionoidea</taxon>
        <taxon>Nymphalidae</taxon>
        <taxon>Nymphalinae</taxon>
        <taxon>Euphydryas</taxon>
    </lineage>
</organism>
<dbReference type="Pfam" id="PF00078">
    <property type="entry name" value="RVT_1"/>
    <property type="match status" value="1"/>
</dbReference>
<dbReference type="Pfam" id="PF23055">
    <property type="entry name" value="DUF7041"/>
    <property type="match status" value="1"/>
</dbReference>
<dbReference type="PROSITE" id="PS00141">
    <property type="entry name" value="ASP_PROTEASE"/>
    <property type="match status" value="1"/>
</dbReference>
<dbReference type="Gene3D" id="2.40.70.10">
    <property type="entry name" value="Acid Proteases"/>
    <property type="match status" value="1"/>
</dbReference>
<evidence type="ECO:0000256" key="1">
    <source>
        <dbReference type="ARBA" id="ARBA00022801"/>
    </source>
</evidence>
<evidence type="ECO:0000313" key="4">
    <source>
        <dbReference type="EMBL" id="CAH2097916.1"/>
    </source>
</evidence>
<accession>A0AAU9UFV2</accession>
<dbReference type="InterPro" id="IPR021109">
    <property type="entry name" value="Peptidase_aspartic_dom_sf"/>
</dbReference>
<dbReference type="InterPro" id="IPR001995">
    <property type="entry name" value="Peptidase_A2_cat"/>
</dbReference>
<dbReference type="InterPro" id="IPR043502">
    <property type="entry name" value="DNA/RNA_pol_sf"/>
</dbReference>
<evidence type="ECO:0000259" key="3">
    <source>
        <dbReference type="PROSITE" id="PS50175"/>
    </source>
</evidence>
<dbReference type="CDD" id="cd06094">
    <property type="entry name" value="RP_Saci_like"/>
    <property type="match status" value="1"/>
</dbReference>
<feature type="compositionally biased region" description="Basic residues" evidence="2">
    <location>
        <begin position="15"/>
        <end position="24"/>
    </location>
</feature>
<comment type="caution">
    <text evidence="4">The sequence shown here is derived from an EMBL/GenBank/DDBJ whole genome shotgun (WGS) entry which is preliminary data.</text>
</comment>
<evidence type="ECO:0000256" key="2">
    <source>
        <dbReference type="SAM" id="MobiDB-lite"/>
    </source>
</evidence>
<protein>
    <recommendedName>
        <fullName evidence="3">Peptidase A2 domain-containing protein</fullName>
    </recommendedName>
</protein>
<feature type="region of interest" description="Disordered" evidence="2">
    <location>
        <begin position="555"/>
        <end position="574"/>
    </location>
</feature>
<proteinExistence type="predicted"/>
<reference evidence="4" key="1">
    <citation type="submission" date="2022-03" db="EMBL/GenBank/DDBJ databases">
        <authorList>
            <person name="Tunstrom K."/>
        </authorList>
    </citation>
    <scope>NUCLEOTIDE SEQUENCE</scope>
</reference>
<dbReference type="PANTHER" id="PTHR33327">
    <property type="entry name" value="ENDONUCLEASE"/>
    <property type="match status" value="1"/>
</dbReference>
<feature type="compositionally biased region" description="Polar residues" evidence="2">
    <location>
        <begin position="1"/>
        <end position="14"/>
    </location>
</feature>
<dbReference type="InterPro" id="IPR034132">
    <property type="entry name" value="RP_Saci-like"/>
</dbReference>
<dbReference type="GO" id="GO:0004190">
    <property type="term" value="F:aspartic-type endopeptidase activity"/>
    <property type="evidence" value="ECO:0007669"/>
    <property type="project" value="InterPro"/>
</dbReference>
<dbReference type="Proteomes" id="UP001153954">
    <property type="component" value="Unassembled WGS sequence"/>
</dbReference>
<dbReference type="GO" id="GO:0006508">
    <property type="term" value="P:proteolysis"/>
    <property type="evidence" value="ECO:0007669"/>
    <property type="project" value="InterPro"/>
</dbReference>
<name>A0AAU9UFV2_EUPED</name>